<dbReference type="PANTHER" id="PTHR46193:SF10">
    <property type="entry name" value="6-PHOSPHOGLUCONATE PHOSPHATASE"/>
    <property type="match status" value="1"/>
</dbReference>
<dbReference type="SFLD" id="SFLDG01129">
    <property type="entry name" value="C1.5:_HAD__Beta-PGM__Phosphata"/>
    <property type="match status" value="1"/>
</dbReference>
<dbReference type="PANTHER" id="PTHR46193">
    <property type="entry name" value="6-PHOSPHOGLUCONATE PHOSPHATASE"/>
    <property type="match status" value="1"/>
</dbReference>
<sequence>MLNIAFDCDGTLVDSEPLHNRADVAVLARYGLAIDPHEHLRRSTGIGRSAMMRIIEQERGIQLPQDIVQQIETELHRLVANELKPIPRVPQVLAALAERGARMAVASNSHSDYIDQALRTCGIRDHFGDRISSSDRVEHLKPAPDIYLLAARMLDTRPEQCIAVEDSQAGVVAAHASGMHAIAYCPPGHVFTPAQLKDAGARDVITDFQDLLDLI</sequence>
<accession>A0A841HNZ6</accession>
<evidence type="ECO:0000256" key="1">
    <source>
        <dbReference type="ARBA" id="ARBA00001946"/>
    </source>
</evidence>
<dbReference type="InterPro" id="IPR051600">
    <property type="entry name" value="Beta-PGM-like"/>
</dbReference>
<dbReference type="RefSeq" id="WP_184332615.1">
    <property type="nucleotide sequence ID" value="NZ_JACHHZ010000003.1"/>
</dbReference>
<comment type="cofactor">
    <cofactor evidence="1">
        <name>Mg(2+)</name>
        <dbReference type="ChEBI" id="CHEBI:18420"/>
    </cofactor>
</comment>
<dbReference type="Pfam" id="PF00702">
    <property type="entry name" value="Hydrolase"/>
    <property type="match status" value="1"/>
</dbReference>
<evidence type="ECO:0000313" key="5">
    <source>
        <dbReference type="EMBL" id="MBB6093858.1"/>
    </source>
</evidence>
<comment type="similarity">
    <text evidence="2">Belongs to the HAD-like hydrolase superfamily. CbbY/CbbZ/Gph/YieH family.</text>
</comment>
<proteinExistence type="inferred from homology"/>
<evidence type="ECO:0000256" key="4">
    <source>
        <dbReference type="ARBA" id="ARBA00022842"/>
    </source>
</evidence>
<dbReference type="Gene3D" id="3.40.50.1000">
    <property type="entry name" value="HAD superfamily/HAD-like"/>
    <property type="match status" value="1"/>
</dbReference>
<dbReference type="GO" id="GO:0016787">
    <property type="term" value="F:hydrolase activity"/>
    <property type="evidence" value="ECO:0007669"/>
    <property type="project" value="UniProtKB-KW"/>
</dbReference>
<dbReference type="SFLD" id="SFLDG01135">
    <property type="entry name" value="C1.5.6:_HAD__Beta-PGM__Phospha"/>
    <property type="match status" value="1"/>
</dbReference>
<dbReference type="EMBL" id="JACHHZ010000003">
    <property type="protein sequence ID" value="MBB6093858.1"/>
    <property type="molecule type" value="Genomic_DNA"/>
</dbReference>
<dbReference type="Proteomes" id="UP000588068">
    <property type="component" value="Unassembled WGS sequence"/>
</dbReference>
<dbReference type="SFLD" id="SFLDS00003">
    <property type="entry name" value="Haloacid_Dehalogenase"/>
    <property type="match status" value="1"/>
</dbReference>
<dbReference type="NCBIfam" id="TIGR01509">
    <property type="entry name" value="HAD-SF-IA-v3"/>
    <property type="match status" value="1"/>
</dbReference>
<reference evidence="5 6" key="1">
    <citation type="submission" date="2020-08" db="EMBL/GenBank/DDBJ databases">
        <title>Genomic Encyclopedia of Type Strains, Phase IV (KMG-IV): sequencing the most valuable type-strain genomes for metagenomic binning, comparative biology and taxonomic classification.</title>
        <authorList>
            <person name="Goeker M."/>
        </authorList>
    </citation>
    <scope>NUCLEOTIDE SEQUENCE [LARGE SCALE GENOMIC DNA]</scope>
    <source>
        <strain evidence="5 6">DSM 26723</strain>
    </source>
</reference>
<dbReference type="InterPro" id="IPR023214">
    <property type="entry name" value="HAD_sf"/>
</dbReference>
<dbReference type="Gene3D" id="1.10.150.240">
    <property type="entry name" value="Putative phosphatase, domain 2"/>
    <property type="match status" value="1"/>
</dbReference>
<dbReference type="InterPro" id="IPR036412">
    <property type="entry name" value="HAD-like_sf"/>
</dbReference>
<keyword evidence="3" id="KW-0479">Metal-binding</keyword>
<keyword evidence="6" id="KW-1185">Reference proteome</keyword>
<dbReference type="SUPFAM" id="SSF56784">
    <property type="entry name" value="HAD-like"/>
    <property type="match status" value="1"/>
</dbReference>
<dbReference type="GO" id="GO:0046872">
    <property type="term" value="F:metal ion binding"/>
    <property type="evidence" value="ECO:0007669"/>
    <property type="project" value="UniProtKB-KW"/>
</dbReference>
<evidence type="ECO:0000256" key="2">
    <source>
        <dbReference type="ARBA" id="ARBA00006171"/>
    </source>
</evidence>
<dbReference type="InterPro" id="IPR023198">
    <property type="entry name" value="PGP-like_dom2"/>
</dbReference>
<comment type="caution">
    <text evidence="5">The sequence shown here is derived from an EMBL/GenBank/DDBJ whole genome shotgun (WGS) entry which is preliminary data.</text>
</comment>
<organism evidence="5 6">
    <name type="scientific">Povalibacter uvarum</name>
    <dbReference type="NCBI Taxonomy" id="732238"/>
    <lineage>
        <taxon>Bacteria</taxon>
        <taxon>Pseudomonadati</taxon>
        <taxon>Pseudomonadota</taxon>
        <taxon>Gammaproteobacteria</taxon>
        <taxon>Steroidobacterales</taxon>
        <taxon>Steroidobacteraceae</taxon>
        <taxon>Povalibacter</taxon>
    </lineage>
</organism>
<dbReference type="AlphaFoldDB" id="A0A841HNZ6"/>
<keyword evidence="4" id="KW-0460">Magnesium</keyword>
<evidence type="ECO:0000256" key="3">
    <source>
        <dbReference type="ARBA" id="ARBA00022723"/>
    </source>
</evidence>
<keyword evidence="5" id="KW-0378">Hydrolase</keyword>
<dbReference type="InterPro" id="IPR006439">
    <property type="entry name" value="HAD-SF_hydro_IA"/>
</dbReference>
<name>A0A841HNZ6_9GAMM</name>
<protein>
    <submittedName>
        <fullName evidence="5">HAD superfamily hydrolase (TIGR01509 family)</fullName>
    </submittedName>
</protein>
<evidence type="ECO:0000313" key="6">
    <source>
        <dbReference type="Proteomes" id="UP000588068"/>
    </source>
</evidence>
<gene>
    <name evidence="5" type="ORF">HNQ60_002739</name>
</gene>